<feature type="region of interest" description="Disordered" evidence="1">
    <location>
        <begin position="410"/>
        <end position="453"/>
    </location>
</feature>
<dbReference type="Proteomes" id="UP000322899">
    <property type="component" value="Unassembled WGS sequence"/>
</dbReference>
<protein>
    <recommendedName>
        <fullName evidence="4">F-box domain-containing protein</fullName>
    </recommendedName>
</protein>
<name>A0A5A8EK67_CAFRO</name>
<reference evidence="2 3" key="1">
    <citation type="submission" date="2019-07" db="EMBL/GenBank/DDBJ databases">
        <title>Genomes of Cafeteria roenbergensis.</title>
        <authorList>
            <person name="Fischer M.G."/>
            <person name="Hackl T."/>
            <person name="Roman M."/>
        </authorList>
    </citation>
    <scope>NUCLEOTIDE SEQUENCE [LARGE SCALE GENOMIC DNA]</scope>
    <source>
        <strain evidence="2 3">E4-10P</strain>
    </source>
</reference>
<gene>
    <name evidence="2" type="ORF">FNF27_00837</name>
</gene>
<comment type="caution">
    <text evidence="2">The sequence shown here is derived from an EMBL/GenBank/DDBJ whole genome shotgun (WGS) entry which is preliminary data.</text>
</comment>
<organism evidence="2 3">
    <name type="scientific">Cafeteria roenbergensis</name>
    <name type="common">Marine flagellate</name>
    <dbReference type="NCBI Taxonomy" id="33653"/>
    <lineage>
        <taxon>Eukaryota</taxon>
        <taxon>Sar</taxon>
        <taxon>Stramenopiles</taxon>
        <taxon>Bigyra</taxon>
        <taxon>Opalozoa</taxon>
        <taxon>Bicosoecida</taxon>
        <taxon>Cafeteriaceae</taxon>
        <taxon>Cafeteria</taxon>
    </lineage>
</organism>
<dbReference type="SUPFAM" id="SSF52047">
    <property type="entry name" value="RNI-like"/>
    <property type="match status" value="1"/>
</dbReference>
<evidence type="ECO:0008006" key="4">
    <source>
        <dbReference type="Google" id="ProtNLM"/>
    </source>
</evidence>
<proteinExistence type="predicted"/>
<feature type="compositionally biased region" description="Acidic residues" evidence="1">
    <location>
        <begin position="38"/>
        <end position="83"/>
    </location>
</feature>
<evidence type="ECO:0000256" key="1">
    <source>
        <dbReference type="SAM" id="MobiDB-lite"/>
    </source>
</evidence>
<feature type="compositionally biased region" description="Acidic residues" evidence="1">
    <location>
        <begin position="425"/>
        <end position="441"/>
    </location>
</feature>
<evidence type="ECO:0000313" key="2">
    <source>
        <dbReference type="EMBL" id="KAA0177664.1"/>
    </source>
</evidence>
<dbReference type="AlphaFoldDB" id="A0A5A8EK67"/>
<feature type="region of interest" description="Disordered" evidence="1">
    <location>
        <begin position="1"/>
        <end position="138"/>
    </location>
</feature>
<feature type="compositionally biased region" description="Basic and acidic residues" evidence="1">
    <location>
        <begin position="84"/>
        <end position="105"/>
    </location>
</feature>
<dbReference type="InterPro" id="IPR032675">
    <property type="entry name" value="LRR_dom_sf"/>
</dbReference>
<feature type="region of interest" description="Disordered" evidence="1">
    <location>
        <begin position="193"/>
        <end position="246"/>
    </location>
</feature>
<dbReference type="Gene3D" id="3.80.10.10">
    <property type="entry name" value="Ribonuclease Inhibitor"/>
    <property type="match status" value="1"/>
</dbReference>
<accession>A0A5A8EK67</accession>
<sequence>MVVERSSHLLGLAPARELSLAGSGTLWDEGLRVRGLTDEEEEDEDEDDDDDEDEDEDNDGDDEDDNGDGDEDEEEQEGSADEDAAARRSLPREGRRAATRDEDTHTGAVASQASRGSSHADVSVAPSTARVGATQLLGRPRLLSLDMDESPALGPMADPLASVSTSLPIGGAGSALGPANAHIELLGSASPAALPFGHAARDSPRSPASAAPEDRGALSDASPFRLDRSPGWNAGASRDLGGDDESQMVANYGRSAWLGPESVREATAGFASASEGVPAHTLVLEGSVVDDAALRELPLAFPDLTELDLSRVRGAEPGALAAALSGLPHLRAVSLDRSDPRRMRAGPSGAFRAAGPAAPSTGLALALAHAEAVSVKHAPHALSDTSLLPVLEAALDGPSAEALEAAMGLSGAGAGSGEEGHSWFDDGDDDGDTSSDDDLNDGESARAVATVDWRDDVGIEGGPASAAAPGSGQGPPGSLTAVGAHCASLRAINLAACVRVTDAGLSALVQPAGCVSLLEAMAVTRCAEVTGAGIRKVMTACQGMRSAVLTRSGVSREDLASLAISFSAVRFLVRDPATYVDASASQLVLGFKRPPPGESMDDRVRAIMANKVAAAKSKKKKGGKGKKAGRK</sequence>
<dbReference type="EMBL" id="VLTO01000003">
    <property type="protein sequence ID" value="KAA0177664.1"/>
    <property type="molecule type" value="Genomic_DNA"/>
</dbReference>
<evidence type="ECO:0000313" key="3">
    <source>
        <dbReference type="Proteomes" id="UP000322899"/>
    </source>
</evidence>